<dbReference type="Proteomes" id="UP001227831">
    <property type="component" value="Unassembled WGS sequence"/>
</dbReference>
<dbReference type="InterPro" id="IPR000150">
    <property type="entry name" value="Cof"/>
</dbReference>
<sequence length="267" mass="29020">MITTIALDLDNTLLTSEKTISPRNEAVLKQLHTAGIRVVLCTGRPIKAIQPLLKQLGLTTPTDYSITFNGGLVQQNATSEVLARTSISKADIAPLYAYAKTLRIPLDVIDLTQVFSLVDLGKSTYETFLNGLMPFHDVTFDELPADDQFGKVVSSTTKAVNNRANLPESVKAKFHAVPSRRNLLEFLPQHTDKASGLKQLLAHFGEDYSNLMAFGDEENDLGMLEAAEVGVAMDNAIPAVKAVATDHTLNNDADGVAVFLEQYFSLA</sequence>
<organism evidence="1 2">
    <name type="scientific">Lactiplantibacillus brownii</name>
    <dbReference type="NCBI Taxonomy" id="3069269"/>
    <lineage>
        <taxon>Bacteria</taxon>
        <taxon>Bacillati</taxon>
        <taxon>Bacillota</taxon>
        <taxon>Bacilli</taxon>
        <taxon>Lactobacillales</taxon>
        <taxon>Lactobacillaceae</taxon>
        <taxon>Lactiplantibacillus</taxon>
    </lineage>
</organism>
<dbReference type="EC" id="3.1.3.-" evidence="1"/>
<reference evidence="1 2" key="1">
    <citation type="journal article" date="2023" name="Int. J. Syst. Evol. Microbiol.">
        <title>Lactiplantibacillus brownii sp. nov., a novel psychrotolerant species isolated from sauerkraut.</title>
        <authorList>
            <person name="Heng Y.C."/>
            <person name="Silvaraju S."/>
            <person name="Lee J.K.Y."/>
            <person name="Kittelmann S."/>
        </authorList>
    </citation>
    <scope>NUCLEOTIDE SEQUENCE [LARGE SCALE GENOMIC DNA]</scope>
    <source>
        <strain evidence="1 2">WILCCON 0030</strain>
    </source>
</reference>
<dbReference type="NCBIfam" id="TIGR00099">
    <property type="entry name" value="Cof-subfamily"/>
    <property type="match status" value="1"/>
</dbReference>
<dbReference type="SFLD" id="SFLDG01140">
    <property type="entry name" value="C2.B:_Phosphomannomutase_and_P"/>
    <property type="match status" value="1"/>
</dbReference>
<dbReference type="CDD" id="cd07516">
    <property type="entry name" value="HAD_Pase"/>
    <property type="match status" value="1"/>
</dbReference>
<dbReference type="SUPFAM" id="SSF56784">
    <property type="entry name" value="HAD-like"/>
    <property type="match status" value="1"/>
</dbReference>
<dbReference type="Pfam" id="PF08282">
    <property type="entry name" value="Hydrolase_3"/>
    <property type="match status" value="1"/>
</dbReference>
<proteinExistence type="predicted"/>
<dbReference type="InterPro" id="IPR006379">
    <property type="entry name" value="HAD-SF_hydro_IIB"/>
</dbReference>
<dbReference type="PANTHER" id="PTHR10000:SF8">
    <property type="entry name" value="HAD SUPERFAMILY HYDROLASE-LIKE, TYPE 3"/>
    <property type="match status" value="1"/>
</dbReference>
<dbReference type="GO" id="GO:0016787">
    <property type="term" value="F:hydrolase activity"/>
    <property type="evidence" value="ECO:0007669"/>
    <property type="project" value="UniProtKB-KW"/>
</dbReference>
<dbReference type="RefSeq" id="WP_308703784.1">
    <property type="nucleotide sequence ID" value="NZ_AP027463.1"/>
</dbReference>
<dbReference type="SFLD" id="SFLDS00003">
    <property type="entry name" value="Haloacid_Dehalogenase"/>
    <property type="match status" value="1"/>
</dbReference>
<protein>
    <submittedName>
        <fullName evidence="1">Cof-type HAD-IIB family hydrolase</fullName>
        <ecNumber evidence="1">3.1.3.-</ecNumber>
    </submittedName>
</protein>
<dbReference type="PANTHER" id="PTHR10000">
    <property type="entry name" value="PHOSPHOSERINE PHOSPHATASE"/>
    <property type="match status" value="1"/>
</dbReference>
<gene>
    <name evidence="1" type="ORF">RA086_10720</name>
</gene>
<keyword evidence="2" id="KW-1185">Reference proteome</keyword>
<dbReference type="Gene3D" id="3.30.1240.10">
    <property type="match status" value="1"/>
</dbReference>
<evidence type="ECO:0000313" key="2">
    <source>
        <dbReference type="Proteomes" id="UP001227831"/>
    </source>
</evidence>
<accession>A0ABU1AAV7</accession>
<dbReference type="InterPro" id="IPR023214">
    <property type="entry name" value="HAD_sf"/>
</dbReference>
<comment type="caution">
    <text evidence="1">The sequence shown here is derived from an EMBL/GenBank/DDBJ whole genome shotgun (WGS) entry which is preliminary data.</text>
</comment>
<dbReference type="Gene3D" id="3.40.50.1000">
    <property type="entry name" value="HAD superfamily/HAD-like"/>
    <property type="match status" value="1"/>
</dbReference>
<dbReference type="EMBL" id="JAVCWF010000001">
    <property type="protein sequence ID" value="MDQ7938082.1"/>
    <property type="molecule type" value="Genomic_DNA"/>
</dbReference>
<dbReference type="InterPro" id="IPR036412">
    <property type="entry name" value="HAD-like_sf"/>
</dbReference>
<evidence type="ECO:0000313" key="1">
    <source>
        <dbReference type="EMBL" id="MDQ7938082.1"/>
    </source>
</evidence>
<keyword evidence="1" id="KW-0378">Hydrolase</keyword>
<dbReference type="NCBIfam" id="TIGR01484">
    <property type="entry name" value="HAD-SF-IIB"/>
    <property type="match status" value="1"/>
</dbReference>
<name>A0ABU1AAV7_9LACO</name>